<name>A0A1I1EVJ0_9LACT</name>
<dbReference type="PANTHER" id="PTHR43014:SF5">
    <property type="entry name" value="GLUTATHIONE REDUCTASE (NADPH)"/>
    <property type="match status" value="1"/>
</dbReference>
<dbReference type="Pfam" id="PF07992">
    <property type="entry name" value="Pyr_redox_2"/>
    <property type="match status" value="1"/>
</dbReference>
<dbReference type="RefSeq" id="WP_091528046.1">
    <property type="nucleotide sequence ID" value="NZ_FOLT01000001.1"/>
</dbReference>
<evidence type="ECO:0000256" key="3">
    <source>
        <dbReference type="ARBA" id="ARBA00022827"/>
    </source>
</evidence>
<feature type="binding site" evidence="4">
    <location>
        <position position="299"/>
    </location>
    <ligand>
        <name>FAD</name>
        <dbReference type="ChEBI" id="CHEBI:57692"/>
    </ligand>
</feature>
<feature type="binding site" evidence="4">
    <location>
        <position position="259"/>
    </location>
    <ligand>
        <name>NAD(+)</name>
        <dbReference type="ChEBI" id="CHEBI:57540"/>
    </ligand>
</feature>
<keyword evidence="9" id="KW-1185">Reference proteome</keyword>
<evidence type="ECO:0000256" key="2">
    <source>
        <dbReference type="ARBA" id="ARBA00022630"/>
    </source>
</evidence>
<organism evidence="8 9">
    <name type="scientific">Alkalibacterium subtropicum</name>
    <dbReference type="NCBI Taxonomy" id="753702"/>
    <lineage>
        <taxon>Bacteria</taxon>
        <taxon>Bacillati</taxon>
        <taxon>Bacillota</taxon>
        <taxon>Bacilli</taxon>
        <taxon>Lactobacillales</taxon>
        <taxon>Carnobacteriaceae</taxon>
        <taxon>Alkalibacterium</taxon>
    </lineage>
</organism>
<reference evidence="9" key="1">
    <citation type="submission" date="2016-10" db="EMBL/GenBank/DDBJ databases">
        <authorList>
            <person name="Varghese N."/>
            <person name="Submissions S."/>
        </authorList>
    </citation>
    <scope>NUCLEOTIDE SEQUENCE [LARGE SCALE GENOMIC DNA]</scope>
    <source>
        <strain evidence="9">DSM 23664</strain>
    </source>
</reference>
<dbReference type="OrthoDB" id="9800167at2"/>
<dbReference type="AlphaFoldDB" id="A0A1I1EVJ0"/>
<evidence type="ECO:0000256" key="5">
    <source>
        <dbReference type="PIRSR" id="PIRSR000350-4"/>
    </source>
</evidence>
<keyword evidence="4" id="KW-0547">Nucleotide-binding</keyword>
<comment type="similarity">
    <text evidence="1">Belongs to the class-I pyridine nucleotide-disulfide oxidoreductase family.</text>
</comment>
<accession>A0A1I1EVJ0</accession>
<comment type="cofactor">
    <cofactor evidence="4">
        <name>FAD</name>
        <dbReference type="ChEBI" id="CHEBI:57692"/>
    </cofactor>
    <text evidence="4">Binds 1 FAD per subunit.</text>
</comment>
<dbReference type="InterPro" id="IPR004099">
    <property type="entry name" value="Pyr_nucl-diS_OxRdtase_dimer"/>
</dbReference>
<dbReference type="Proteomes" id="UP000199612">
    <property type="component" value="Unassembled WGS sequence"/>
</dbReference>
<evidence type="ECO:0000256" key="4">
    <source>
        <dbReference type="PIRSR" id="PIRSR000350-3"/>
    </source>
</evidence>
<evidence type="ECO:0000313" key="9">
    <source>
        <dbReference type="Proteomes" id="UP000199612"/>
    </source>
</evidence>
<dbReference type="Pfam" id="PF02852">
    <property type="entry name" value="Pyr_redox_dim"/>
    <property type="match status" value="1"/>
</dbReference>
<evidence type="ECO:0000259" key="7">
    <source>
        <dbReference type="Pfam" id="PF07992"/>
    </source>
</evidence>
<dbReference type="PRINTS" id="PR00368">
    <property type="entry name" value="FADPNR"/>
</dbReference>
<dbReference type="Gene3D" id="3.50.50.60">
    <property type="entry name" value="FAD/NAD(P)-binding domain"/>
    <property type="match status" value="2"/>
</dbReference>
<dbReference type="SUPFAM" id="SSF55424">
    <property type="entry name" value="FAD/NAD-linked reductases, dimerisation (C-terminal) domain"/>
    <property type="match status" value="1"/>
</dbReference>
<evidence type="ECO:0000256" key="1">
    <source>
        <dbReference type="ARBA" id="ARBA00007532"/>
    </source>
</evidence>
<dbReference type="PRINTS" id="PR00411">
    <property type="entry name" value="PNDRDTASEI"/>
</dbReference>
<dbReference type="EMBL" id="FOLT01000001">
    <property type="protein sequence ID" value="SFB88950.1"/>
    <property type="molecule type" value="Genomic_DNA"/>
</dbReference>
<keyword evidence="4" id="KW-0520">NAD</keyword>
<evidence type="ECO:0000259" key="6">
    <source>
        <dbReference type="Pfam" id="PF02852"/>
    </source>
</evidence>
<feature type="domain" description="Pyridine nucleotide-disulphide oxidoreductase dimerisation" evidence="6">
    <location>
        <begin position="336"/>
        <end position="439"/>
    </location>
</feature>
<dbReference type="Gene3D" id="3.30.390.30">
    <property type="match status" value="1"/>
</dbReference>
<dbReference type="GO" id="GO:0000166">
    <property type="term" value="F:nucleotide binding"/>
    <property type="evidence" value="ECO:0007669"/>
    <property type="project" value="UniProtKB-KW"/>
</dbReference>
<feature type="binding site" evidence="4">
    <location>
        <position position="51"/>
    </location>
    <ligand>
        <name>FAD</name>
        <dbReference type="ChEBI" id="CHEBI:57692"/>
    </ligand>
</feature>
<evidence type="ECO:0000313" key="8">
    <source>
        <dbReference type="EMBL" id="SFB88950.1"/>
    </source>
</evidence>
<dbReference type="PANTHER" id="PTHR43014">
    <property type="entry name" value="MERCURIC REDUCTASE"/>
    <property type="match status" value="1"/>
</dbReference>
<sequence>MKKTYDIVVIGSGVAGKAAASGLASAQKKVAVIENDLWGGTCPNRGCDPKKVLVSAVEAQTMAAQMKGKGITDAPSVDWPDLMAFKKTFTDPVPEQSKESLKSAGADVYMGTASFINETSLKVNEDVLEAERFIIATGAHPFILDIPGNEHFLTSDDFLSLPDMPETITFIGAGYIAFEFAAIASAAGAKVHVIQYNSTPLKEYDQTFVKEVMDQLEDKGITFHLDTNVTEISKDADGYLLTGDNNFSLRTDLVFGTTGRVASIDKLNLEKAGVDYDDKGIKVNDYLQTSNAAMYALGDVLSKKQPKLTPVSSLEASYIVSLLAGRLNEPLSYPNIPTIVFTSPKLAQVGVTVAEAQADDNKYELSEIDASSWFSYKRKNEPVSKAKIITDNGSGQLVGATCLNSEADELINYFSILINKKVKTDELSDIVFAYPTIASDLSYFYS</sequence>
<protein>
    <submittedName>
        <fullName evidence="8">Glutathione reductase (NADPH)</fullName>
    </submittedName>
</protein>
<feature type="binding site" evidence="4">
    <location>
        <begin position="172"/>
        <end position="179"/>
    </location>
    <ligand>
        <name>NAD(+)</name>
        <dbReference type="ChEBI" id="CHEBI:57540"/>
    </ligand>
</feature>
<gene>
    <name evidence="8" type="ORF">SAMN04488102_101283</name>
</gene>
<keyword evidence="2" id="KW-0285">Flavoprotein</keyword>
<dbReference type="InterPro" id="IPR001100">
    <property type="entry name" value="Pyr_nuc-diS_OxRdtase"/>
</dbReference>
<proteinExistence type="inferred from homology"/>
<dbReference type="InterPro" id="IPR036188">
    <property type="entry name" value="FAD/NAD-bd_sf"/>
</dbReference>
<dbReference type="InterPro" id="IPR023753">
    <property type="entry name" value="FAD/NAD-binding_dom"/>
</dbReference>
<dbReference type="PIRSF" id="PIRSF000350">
    <property type="entry name" value="Mercury_reductase_MerA"/>
    <property type="match status" value="1"/>
</dbReference>
<feature type="domain" description="FAD/NAD(P)-binding" evidence="7">
    <location>
        <begin position="5"/>
        <end position="314"/>
    </location>
</feature>
<keyword evidence="3 4" id="KW-0274">FAD</keyword>
<feature type="disulfide bond" description="Redox-active" evidence="5">
    <location>
        <begin position="42"/>
        <end position="47"/>
    </location>
</feature>
<dbReference type="InterPro" id="IPR016156">
    <property type="entry name" value="FAD/NAD-linked_Rdtase_dimer_sf"/>
</dbReference>
<dbReference type="SUPFAM" id="SSF51905">
    <property type="entry name" value="FAD/NAD(P)-binding domain"/>
    <property type="match status" value="1"/>
</dbReference>
<dbReference type="GO" id="GO:0016491">
    <property type="term" value="F:oxidoreductase activity"/>
    <property type="evidence" value="ECO:0007669"/>
    <property type="project" value="InterPro"/>
</dbReference>
<dbReference type="STRING" id="753702.SAMN04488102_101283"/>